<dbReference type="GO" id="GO:0002100">
    <property type="term" value="P:tRNA wobble adenosine to inosine editing"/>
    <property type="evidence" value="ECO:0007669"/>
    <property type="project" value="UniProtKB-UniRule"/>
</dbReference>
<dbReference type="PANTHER" id="PTHR11079:SF179">
    <property type="entry name" value="TRNA(ADENINE(34)) DEAMINASE, CHLOROPLASTIC"/>
    <property type="match status" value="1"/>
</dbReference>
<organism evidence="9 10">
    <name type="scientific">Candidatus Scatenecus faecavium</name>
    <dbReference type="NCBI Taxonomy" id="2840915"/>
    <lineage>
        <taxon>Bacteria</taxon>
        <taxon>Candidatus Scatenecus</taxon>
    </lineage>
</organism>
<dbReference type="EC" id="3.5.4.33" evidence="7"/>
<comment type="cofactor">
    <cofactor evidence="7">
        <name>Zn(2+)</name>
        <dbReference type="ChEBI" id="CHEBI:29105"/>
    </cofactor>
    <text evidence="7">Binds 1 zinc ion per subunit.</text>
</comment>
<evidence type="ECO:0000256" key="5">
    <source>
        <dbReference type="ARBA" id="ARBA00022833"/>
    </source>
</evidence>
<comment type="caution">
    <text evidence="9">The sequence shown here is derived from an EMBL/GenBank/DDBJ whole genome shotgun (WGS) entry which is preliminary data.</text>
</comment>
<dbReference type="HAMAP" id="MF_00972">
    <property type="entry name" value="tRNA_aden_deaminase"/>
    <property type="match status" value="1"/>
</dbReference>
<gene>
    <name evidence="7" type="primary">tadA</name>
    <name evidence="9" type="ORF">IAD41_00135</name>
</gene>
<dbReference type="InterPro" id="IPR002125">
    <property type="entry name" value="CMP_dCMP_dom"/>
</dbReference>
<reference evidence="9" key="2">
    <citation type="journal article" date="2021" name="PeerJ">
        <title>Extensive microbial diversity within the chicken gut microbiome revealed by metagenomics and culture.</title>
        <authorList>
            <person name="Gilroy R."/>
            <person name="Ravi A."/>
            <person name="Getino M."/>
            <person name="Pursley I."/>
            <person name="Horton D.L."/>
            <person name="Alikhan N.F."/>
            <person name="Baker D."/>
            <person name="Gharbi K."/>
            <person name="Hall N."/>
            <person name="Watson M."/>
            <person name="Adriaenssens E.M."/>
            <person name="Foster-Nyarko E."/>
            <person name="Jarju S."/>
            <person name="Secka A."/>
            <person name="Antonio M."/>
            <person name="Oren A."/>
            <person name="Chaudhuri R.R."/>
            <person name="La Ragione R."/>
            <person name="Hildebrand F."/>
            <person name="Pallen M.J."/>
        </authorList>
    </citation>
    <scope>NUCLEOTIDE SEQUENCE</scope>
    <source>
        <strain evidence="9">CHK152-2994</strain>
    </source>
</reference>
<feature type="binding site" evidence="7">
    <location>
        <position position="76"/>
    </location>
    <ligand>
        <name>Zn(2+)</name>
        <dbReference type="ChEBI" id="CHEBI:29105"/>
        <note>catalytic</note>
    </ligand>
</feature>
<dbReference type="InterPro" id="IPR016192">
    <property type="entry name" value="APOBEC/CMP_deaminase_Zn-bd"/>
</dbReference>
<name>A0A9D1FV67_9BACT</name>
<comment type="similarity">
    <text evidence="1">Belongs to the cytidine and deoxycytidylate deaminase family. ADAT2 subfamily.</text>
</comment>
<dbReference type="PANTHER" id="PTHR11079">
    <property type="entry name" value="CYTOSINE DEAMINASE FAMILY MEMBER"/>
    <property type="match status" value="1"/>
</dbReference>
<evidence type="ECO:0000256" key="4">
    <source>
        <dbReference type="ARBA" id="ARBA00022801"/>
    </source>
</evidence>
<reference evidence="9" key="1">
    <citation type="submission" date="2020-10" db="EMBL/GenBank/DDBJ databases">
        <authorList>
            <person name="Gilroy R."/>
        </authorList>
    </citation>
    <scope>NUCLEOTIDE SEQUENCE</scope>
    <source>
        <strain evidence="9">CHK152-2994</strain>
    </source>
</reference>
<comment type="catalytic activity">
    <reaction evidence="6 7">
        <text>adenosine(34) in tRNA + H2O + H(+) = inosine(34) in tRNA + NH4(+)</text>
        <dbReference type="Rhea" id="RHEA:43168"/>
        <dbReference type="Rhea" id="RHEA-COMP:10373"/>
        <dbReference type="Rhea" id="RHEA-COMP:10374"/>
        <dbReference type="ChEBI" id="CHEBI:15377"/>
        <dbReference type="ChEBI" id="CHEBI:15378"/>
        <dbReference type="ChEBI" id="CHEBI:28938"/>
        <dbReference type="ChEBI" id="CHEBI:74411"/>
        <dbReference type="ChEBI" id="CHEBI:82852"/>
        <dbReference type="EC" id="3.5.4.33"/>
    </reaction>
</comment>
<feature type="active site" description="Proton donor" evidence="7">
    <location>
        <position position="48"/>
    </location>
</feature>
<keyword evidence="4 7" id="KW-0378">Hydrolase</keyword>
<dbReference type="CDD" id="cd01285">
    <property type="entry name" value="nucleoside_deaminase"/>
    <property type="match status" value="1"/>
</dbReference>
<evidence type="ECO:0000256" key="2">
    <source>
        <dbReference type="ARBA" id="ARBA00022694"/>
    </source>
</evidence>
<sequence length="140" mass="15745">MQRAIDLVLKNAPANEIPVGAIIVKDGEIIASAVNRKEALKDVSGHAEILAIREASQKLNRWRLDDCEIYVTLEPCPMCAWAILQARIKTVFFGSYDTKYGAFGSAIDLRNFSDVKPKVFGGILEEKCDEILKKFFERLR</sequence>
<feature type="binding site" evidence="7">
    <location>
        <position position="79"/>
    </location>
    <ligand>
        <name>Zn(2+)</name>
        <dbReference type="ChEBI" id="CHEBI:29105"/>
        <note>catalytic</note>
    </ligand>
</feature>
<dbReference type="PROSITE" id="PS00903">
    <property type="entry name" value="CYT_DCMP_DEAMINASES_1"/>
    <property type="match status" value="1"/>
</dbReference>
<accession>A0A9D1FV67</accession>
<dbReference type="InterPro" id="IPR058535">
    <property type="entry name" value="MafB19-deam"/>
</dbReference>
<evidence type="ECO:0000256" key="7">
    <source>
        <dbReference type="HAMAP-Rule" id="MF_00972"/>
    </source>
</evidence>
<keyword evidence="3 7" id="KW-0479">Metal-binding</keyword>
<evidence type="ECO:0000259" key="8">
    <source>
        <dbReference type="PROSITE" id="PS51747"/>
    </source>
</evidence>
<evidence type="ECO:0000256" key="1">
    <source>
        <dbReference type="ARBA" id="ARBA00010669"/>
    </source>
</evidence>
<dbReference type="InterPro" id="IPR028883">
    <property type="entry name" value="tRNA_aden_deaminase"/>
</dbReference>
<dbReference type="GO" id="GO:0052717">
    <property type="term" value="F:tRNA-specific adenosine-34 deaminase activity"/>
    <property type="evidence" value="ECO:0007669"/>
    <property type="project" value="UniProtKB-UniRule"/>
</dbReference>
<comment type="function">
    <text evidence="7">Catalyzes the deamination of adenosine to inosine at the wobble position 34 of tRNA(Arg2).</text>
</comment>
<feature type="domain" description="CMP/dCMP-type deaminase" evidence="8">
    <location>
        <begin position="1"/>
        <end position="106"/>
    </location>
</feature>
<proteinExistence type="inferred from homology"/>
<dbReference type="Proteomes" id="UP000824139">
    <property type="component" value="Unassembled WGS sequence"/>
</dbReference>
<dbReference type="GO" id="GO:0008270">
    <property type="term" value="F:zinc ion binding"/>
    <property type="evidence" value="ECO:0007669"/>
    <property type="project" value="UniProtKB-UniRule"/>
</dbReference>
<dbReference type="AlphaFoldDB" id="A0A9D1FV67"/>
<feature type="binding site" evidence="7">
    <location>
        <position position="46"/>
    </location>
    <ligand>
        <name>Zn(2+)</name>
        <dbReference type="ChEBI" id="CHEBI:29105"/>
        <note>catalytic</note>
    </ligand>
</feature>
<protein>
    <recommendedName>
        <fullName evidence="7">tRNA-specific adenosine deaminase</fullName>
        <ecNumber evidence="7">3.5.4.33</ecNumber>
    </recommendedName>
</protein>
<dbReference type="Pfam" id="PF14437">
    <property type="entry name" value="MafB19-deam"/>
    <property type="match status" value="1"/>
</dbReference>
<comment type="subunit">
    <text evidence="7">Homodimer.</text>
</comment>
<dbReference type="InterPro" id="IPR016193">
    <property type="entry name" value="Cytidine_deaminase-like"/>
</dbReference>
<keyword evidence="2 7" id="KW-0819">tRNA processing</keyword>
<dbReference type="PROSITE" id="PS51747">
    <property type="entry name" value="CYT_DCMP_DEAMINASES_2"/>
    <property type="match status" value="1"/>
</dbReference>
<evidence type="ECO:0000256" key="3">
    <source>
        <dbReference type="ARBA" id="ARBA00022723"/>
    </source>
</evidence>
<evidence type="ECO:0000313" key="9">
    <source>
        <dbReference type="EMBL" id="HIS82006.1"/>
    </source>
</evidence>
<evidence type="ECO:0000313" key="10">
    <source>
        <dbReference type="Proteomes" id="UP000824139"/>
    </source>
</evidence>
<dbReference type="SUPFAM" id="SSF53927">
    <property type="entry name" value="Cytidine deaminase-like"/>
    <property type="match status" value="1"/>
</dbReference>
<dbReference type="Gene3D" id="3.40.140.10">
    <property type="entry name" value="Cytidine Deaminase, domain 2"/>
    <property type="match status" value="1"/>
</dbReference>
<keyword evidence="5 7" id="KW-0862">Zinc</keyword>
<evidence type="ECO:0000256" key="6">
    <source>
        <dbReference type="ARBA" id="ARBA00048045"/>
    </source>
</evidence>
<dbReference type="EMBL" id="DVJO01000005">
    <property type="protein sequence ID" value="HIS82006.1"/>
    <property type="molecule type" value="Genomic_DNA"/>
</dbReference>